<dbReference type="Gene3D" id="2.130.10.10">
    <property type="entry name" value="YVTN repeat-like/Quinoprotein amine dehydrogenase"/>
    <property type="match status" value="1"/>
</dbReference>
<feature type="compositionally biased region" description="Pro residues" evidence="1">
    <location>
        <begin position="431"/>
        <end position="443"/>
    </location>
</feature>
<gene>
    <name evidence="4" type="ORF">EV186_102621</name>
</gene>
<dbReference type="PROSITE" id="PS51178">
    <property type="entry name" value="PASTA"/>
    <property type="match status" value="1"/>
</dbReference>
<organism evidence="4 5">
    <name type="scientific">Labedaea rhizosphaerae</name>
    <dbReference type="NCBI Taxonomy" id="598644"/>
    <lineage>
        <taxon>Bacteria</taxon>
        <taxon>Bacillati</taxon>
        <taxon>Actinomycetota</taxon>
        <taxon>Actinomycetes</taxon>
        <taxon>Pseudonocardiales</taxon>
        <taxon>Pseudonocardiaceae</taxon>
        <taxon>Labedaea</taxon>
    </lineage>
</organism>
<protein>
    <submittedName>
        <fullName evidence="4">PKD domain-containing protein</fullName>
    </submittedName>
</protein>
<dbReference type="OrthoDB" id="3202743at2"/>
<evidence type="ECO:0000256" key="1">
    <source>
        <dbReference type="SAM" id="MobiDB-lite"/>
    </source>
</evidence>
<dbReference type="InterPro" id="IPR038637">
    <property type="entry name" value="NPCBM_sf"/>
</dbReference>
<dbReference type="RefSeq" id="WP_133849423.1">
    <property type="nucleotide sequence ID" value="NZ_SNXZ01000002.1"/>
</dbReference>
<dbReference type="InterPro" id="IPR011048">
    <property type="entry name" value="Haem_d1_sf"/>
</dbReference>
<feature type="domain" description="PKD" evidence="2">
    <location>
        <begin position="444"/>
        <end position="524"/>
    </location>
</feature>
<dbReference type="CDD" id="cd06577">
    <property type="entry name" value="PASTA_pknB"/>
    <property type="match status" value="1"/>
</dbReference>
<comment type="caution">
    <text evidence="4">The sequence shown here is derived from an EMBL/GenBank/DDBJ whole genome shotgun (WGS) entry which is preliminary data.</text>
</comment>
<dbReference type="InterPro" id="IPR035986">
    <property type="entry name" value="PKD_dom_sf"/>
</dbReference>
<proteinExistence type="predicted"/>
<dbReference type="InterPro" id="IPR000601">
    <property type="entry name" value="PKD_dom"/>
</dbReference>
<sequence length="767" mass="79212">MRRQWLKAGASSVIAVAAVAGLVLTGVDNGNAAREVRLRSGAAWLPSSQVGQVTLLDGSSAEIAAQVQVAPQGDPIDVVQQGSTAYAIDHRAGTVRRVDGATFDPTAPATPIPAARAGLTAFADEKSLYALDSQRGLLVDTDPVTLAPRGRPISLAAQLAAGGAAMDDAGTLWIIDQTTGDLTSVAGSTRTTYRGFTEPGTSALTIAGNRPVVVNTTDRTVSTADPLTGRPARVLDLDLRPTDQVEVSGSPHSSRLYVVTSRGVVILCDLGAQSCDATVPLDPSATELGAAVEAGNRLFVPDYGGGRVWVINLDDRSVLAKPQVLPPGRFQLLTRDGVVFFNDPSSEKAGVIRLDGGVRPAAKYDPKDPKKGLHAPPDSKTPEQSPQDQHPQKPEDQQQPQNNTPSTDTPRTNTPQPPANPGSTPITTPVTTPPPGGTPPPAKPRLRITVSTTSPAVNDDVALKVTNASGPAPKAAIWDFGDGTKGAGLTVSHKWAVEKTYQVTVTATLPDMRTASTSLSLTVTPPPTVTVPNVVGKSQTEAKSAIEALGLNTVVSTVASNTVPAGVVIAQNPAPGKSAAPGSDVAITVSTGPTSVDLLAAAPGAAWQSGAGALPFNGSDTDNRGFVIHRDGEYQLNGKPCRLEDGSAPSYLETHPQWVPGGWIEGKYTLSAPIIAGDHFRATVGFIKCDGVAQPQLGKVTFGVDVKAPGGAECAGGIGNKTEDGTMLGLDVDLTGCAGATQLTLRVDDKGDSQQDWASWVNPRIEG</sequence>
<dbReference type="InterPro" id="IPR013783">
    <property type="entry name" value="Ig-like_fold"/>
</dbReference>
<dbReference type="Pfam" id="PF03793">
    <property type="entry name" value="PASTA"/>
    <property type="match status" value="1"/>
</dbReference>
<dbReference type="SMART" id="SM00740">
    <property type="entry name" value="PASTA"/>
    <property type="match status" value="1"/>
</dbReference>
<dbReference type="PROSITE" id="PS50093">
    <property type="entry name" value="PKD"/>
    <property type="match status" value="1"/>
</dbReference>
<reference evidence="4 5" key="1">
    <citation type="submission" date="2019-03" db="EMBL/GenBank/DDBJ databases">
        <title>Genomic Encyclopedia of Type Strains, Phase IV (KMG-IV): sequencing the most valuable type-strain genomes for metagenomic binning, comparative biology and taxonomic classification.</title>
        <authorList>
            <person name="Goeker M."/>
        </authorList>
    </citation>
    <scope>NUCLEOTIDE SEQUENCE [LARGE SCALE GENOMIC DNA]</scope>
    <source>
        <strain evidence="4 5">DSM 45361</strain>
    </source>
</reference>
<evidence type="ECO:0000259" key="3">
    <source>
        <dbReference type="PROSITE" id="PS51178"/>
    </source>
</evidence>
<feature type="compositionally biased region" description="Polar residues" evidence="1">
    <location>
        <begin position="397"/>
        <end position="414"/>
    </location>
</feature>
<evidence type="ECO:0000259" key="2">
    <source>
        <dbReference type="PROSITE" id="PS50093"/>
    </source>
</evidence>
<dbReference type="Gene3D" id="3.30.10.20">
    <property type="match status" value="1"/>
</dbReference>
<dbReference type="Gene3D" id="2.60.120.1060">
    <property type="entry name" value="NPCBM/NEW2 domain"/>
    <property type="match status" value="1"/>
</dbReference>
<dbReference type="GO" id="GO:0005975">
    <property type="term" value="P:carbohydrate metabolic process"/>
    <property type="evidence" value="ECO:0007669"/>
    <property type="project" value="UniProtKB-ARBA"/>
</dbReference>
<dbReference type="SUPFAM" id="SSF51004">
    <property type="entry name" value="C-terminal (heme d1) domain of cytochrome cd1-nitrite reductase"/>
    <property type="match status" value="1"/>
</dbReference>
<dbReference type="AlphaFoldDB" id="A0A4R6SGB6"/>
<feature type="compositionally biased region" description="Basic and acidic residues" evidence="1">
    <location>
        <begin position="362"/>
        <end position="371"/>
    </location>
</feature>
<dbReference type="InterPro" id="IPR022409">
    <property type="entry name" value="PKD/Chitinase_dom"/>
</dbReference>
<name>A0A4R6SGB6_LABRH</name>
<dbReference type="SUPFAM" id="SSF49299">
    <property type="entry name" value="PKD domain"/>
    <property type="match status" value="1"/>
</dbReference>
<dbReference type="Proteomes" id="UP000295444">
    <property type="component" value="Unassembled WGS sequence"/>
</dbReference>
<dbReference type="InterPro" id="IPR015943">
    <property type="entry name" value="WD40/YVTN_repeat-like_dom_sf"/>
</dbReference>
<evidence type="ECO:0000313" key="4">
    <source>
        <dbReference type="EMBL" id="TDQ00755.1"/>
    </source>
</evidence>
<dbReference type="InterPro" id="IPR005543">
    <property type="entry name" value="PASTA_dom"/>
</dbReference>
<dbReference type="Pfam" id="PF18911">
    <property type="entry name" value="PKD_4"/>
    <property type="match status" value="1"/>
</dbReference>
<dbReference type="Gene3D" id="2.60.40.10">
    <property type="entry name" value="Immunoglobulins"/>
    <property type="match status" value="1"/>
</dbReference>
<dbReference type="CDD" id="cd00146">
    <property type="entry name" value="PKD"/>
    <property type="match status" value="1"/>
</dbReference>
<feature type="compositionally biased region" description="Low complexity" evidence="1">
    <location>
        <begin position="421"/>
        <end position="430"/>
    </location>
</feature>
<feature type="region of interest" description="Disordered" evidence="1">
    <location>
        <begin position="359"/>
        <end position="444"/>
    </location>
</feature>
<feature type="domain" description="PASTA" evidence="3">
    <location>
        <begin position="525"/>
        <end position="591"/>
    </location>
</feature>
<accession>A0A4R6SGB6</accession>
<keyword evidence="5" id="KW-1185">Reference proteome</keyword>
<dbReference type="EMBL" id="SNXZ01000002">
    <property type="protein sequence ID" value="TDQ00755.1"/>
    <property type="molecule type" value="Genomic_DNA"/>
</dbReference>
<dbReference type="SMART" id="SM00089">
    <property type="entry name" value="PKD"/>
    <property type="match status" value="1"/>
</dbReference>
<evidence type="ECO:0000313" key="5">
    <source>
        <dbReference type="Proteomes" id="UP000295444"/>
    </source>
</evidence>